<dbReference type="PANTHER" id="PTHR32196">
    <property type="entry name" value="ABC TRANSPORTER PERMEASE PROTEIN YPHD-RELATED-RELATED"/>
    <property type="match status" value="1"/>
</dbReference>
<feature type="transmembrane region" description="Helical" evidence="6">
    <location>
        <begin position="21"/>
        <end position="41"/>
    </location>
</feature>
<dbReference type="CDD" id="cd06579">
    <property type="entry name" value="TM_PBP1_transp_AraH_like"/>
    <property type="match status" value="1"/>
</dbReference>
<evidence type="ECO:0000256" key="2">
    <source>
        <dbReference type="ARBA" id="ARBA00022475"/>
    </source>
</evidence>
<feature type="transmembrane region" description="Helical" evidence="6">
    <location>
        <begin position="125"/>
        <end position="144"/>
    </location>
</feature>
<dbReference type="GO" id="GO:0005886">
    <property type="term" value="C:plasma membrane"/>
    <property type="evidence" value="ECO:0007669"/>
    <property type="project" value="UniProtKB-SubCell"/>
</dbReference>
<proteinExistence type="predicted"/>
<evidence type="ECO:0000256" key="1">
    <source>
        <dbReference type="ARBA" id="ARBA00004651"/>
    </source>
</evidence>
<accession>A0A9D1DH39</accession>
<evidence type="ECO:0000313" key="7">
    <source>
        <dbReference type="EMBL" id="HIR50510.1"/>
    </source>
</evidence>
<evidence type="ECO:0000256" key="5">
    <source>
        <dbReference type="ARBA" id="ARBA00023136"/>
    </source>
</evidence>
<gene>
    <name evidence="7" type="ORF">IAA53_04375</name>
</gene>
<feature type="transmembrane region" description="Helical" evidence="6">
    <location>
        <begin position="216"/>
        <end position="235"/>
    </location>
</feature>
<dbReference type="PANTHER" id="PTHR32196:SF72">
    <property type="entry name" value="RIBOSE IMPORT PERMEASE PROTEIN RBSC"/>
    <property type="match status" value="1"/>
</dbReference>
<dbReference type="Proteomes" id="UP000824239">
    <property type="component" value="Unassembled WGS sequence"/>
</dbReference>
<reference evidence="7" key="1">
    <citation type="submission" date="2020-10" db="EMBL/GenBank/DDBJ databases">
        <authorList>
            <person name="Gilroy R."/>
        </authorList>
    </citation>
    <scope>NUCLEOTIDE SEQUENCE</scope>
    <source>
        <strain evidence="7">ChiBcec15-4380</strain>
    </source>
</reference>
<feature type="transmembrane region" description="Helical" evidence="6">
    <location>
        <begin position="298"/>
        <end position="315"/>
    </location>
</feature>
<dbReference type="GO" id="GO:0022857">
    <property type="term" value="F:transmembrane transporter activity"/>
    <property type="evidence" value="ECO:0007669"/>
    <property type="project" value="InterPro"/>
</dbReference>
<comment type="subcellular location">
    <subcellularLocation>
        <location evidence="1">Cell membrane</location>
        <topology evidence="1">Multi-pass membrane protein</topology>
    </subcellularLocation>
</comment>
<dbReference type="Pfam" id="PF02653">
    <property type="entry name" value="BPD_transp_2"/>
    <property type="match status" value="1"/>
</dbReference>
<organism evidence="7 8">
    <name type="scientific">Candidatus Avoscillospira avicola</name>
    <dbReference type="NCBI Taxonomy" id="2840706"/>
    <lineage>
        <taxon>Bacteria</taxon>
        <taxon>Bacillati</taxon>
        <taxon>Bacillota</taxon>
        <taxon>Clostridia</taxon>
        <taxon>Eubacteriales</taxon>
        <taxon>Oscillospiraceae</taxon>
        <taxon>Oscillospiraceae incertae sedis</taxon>
        <taxon>Candidatus Avoscillospira</taxon>
    </lineage>
</organism>
<keyword evidence="3 6" id="KW-0812">Transmembrane</keyword>
<evidence type="ECO:0000256" key="4">
    <source>
        <dbReference type="ARBA" id="ARBA00022989"/>
    </source>
</evidence>
<name>A0A9D1DH39_9FIRM</name>
<keyword evidence="4 6" id="KW-1133">Transmembrane helix</keyword>
<evidence type="ECO:0000256" key="3">
    <source>
        <dbReference type="ARBA" id="ARBA00022692"/>
    </source>
</evidence>
<sequence>MTNKKQLDFKLGDSVKKLLPLIMLLVIGAIISAIQPAFATWTNLTNIMMNYAGTAFVALGAMMVIITGGIDFTSAEVYSCGSVIGGILYLRSGGQPILLLLGCLMVGIGVGVVNGLLIAHLKFPSFIATLAMQSLVHGLMLFFAEGQIIQLEGPVIEFLGKGRLLGIPVAFVMLILFGIVLWFVMNRTRFGTYTYALGGNADALAYTGVNLKKYTVLVYAAAGLCSALGTILITCRMSAIYSSTSSTLLVDGIASTVIGGTATSGGKGTVFGTIAGAMIIGTIGASMTILSVPVKMQNVVKGLIIIAALLVDVLINRRNARA</sequence>
<protein>
    <submittedName>
        <fullName evidence="7">ABC transporter permease</fullName>
    </submittedName>
</protein>
<evidence type="ECO:0000313" key="8">
    <source>
        <dbReference type="Proteomes" id="UP000824239"/>
    </source>
</evidence>
<dbReference type="InterPro" id="IPR001851">
    <property type="entry name" value="ABC_transp_permease"/>
</dbReference>
<feature type="transmembrane region" description="Helical" evidence="6">
    <location>
        <begin position="164"/>
        <end position="185"/>
    </location>
</feature>
<feature type="transmembrane region" description="Helical" evidence="6">
    <location>
        <begin position="47"/>
        <end position="66"/>
    </location>
</feature>
<feature type="transmembrane region" description="Helical" evidence="6">
    <location>
        <begin position="270"/>
        <end position="292"/>
    </location>
</feature>
<keyword evidence="5 6" id="KW-0472">Membrane</keyword>
<feature type="transmembrane region" description="Helical" evidence="6">
    <location>
        <begin position="97"/>
        <end position="119"/>
    </location>
</feature>
<comment type="caution">
    <text evidence="7">The sequence shown here is derived from an EMBL/GenBank/DDBJ whole genome shotgun (WGS) entry which is preliminary data.</text>
</comment>
<reference evidence="7" key="2">
    <citation type="journal article" date="2021" name="PeerJ">
        <title>Extensive microbial diversity within the chicken gut microbiome revealed by metagenomics and culture.</title>
        <authorList>
            <person name="Gilroy R."/>
            <person name="Ravi A."/>
            <person name="Getino M."/>
            <person name="Pursley I."/>
            <person name="Horton D.L."/>
            <person name="Alikhan N.F."/>
            <person name="Baker D."/>
            <person name="Gharbi K."/>
            <person name="Hall N."/>
            <person name="Watson M."/>
            <person name="Adriaenssens E.M."/>
            <person name="Foster-Nyarko E."/>
            <person name="Jarju S."/>
            <person name="Secka A."/>
            <person name="Antonio M."/>
            <person name="Oren A."/>
            <person name="Chaudhuri R.R."/>
            <person name="La Ragione R."/>
            <person name="Hildebrand F."/>
            <person name="Pallen M.J."/>
        </authorList>
    </citation>
    <scope>NUCLEOTIDE SEQUENCE</scope>
    <source>
        <strain evidence="7">ChiBcec15-4380</strain>
    </source>
</reference>
<evidence type="ECO:0000256" key="6">
    <source>
        <dbReference type="SAM" id="Phobius"/>
    </source>
</evidence>
<keyword evidence="2" id="KW-1003">Cell membrane</keyword>
<dbReference type="AlphaFoldDB" id="A0A9D1DH39"/>
<dbReference type="EMBL" id="DVHE01000036">
    <property type="protein sequence ID" value="HIR50510.1"/>
    <property type="molecule type" value="Genomic_DNA"/>
</dbReference>